<comment type="caution">
    <text evidence="1">The sequence shown here is derived from an EMBL/GenBank/DDBJ whole genome shotgun (WGS) entry which is preliminary data.</text>
</comment>
<gene>
    <name evidence="1" type="ORF">D3242_30320</name>
</gene>
<dbReference type="Proteomes" id="UP000275530">
    <property type="component" value="Unassembled WGS sequence"/>
</dbReference>
<organism evidence="1 2">
    <name type="scientific">Mesorhizobium jarvisii</name>
    <dbReference type="NCBI Taxonomy" id="1777867"/>
    <lineage>
        <taxon>Bacteria</taxon>
        <taxon>Pseudomonadati</taxon>
        <taxon>Pseudomonadota</taxon>
        <taxon>Alphaproteobacteria</taxon>
        <taxon>Hyphomicrobiales</taxon>
        <taxon>Phyllobacteriaceae</taxon>
        <taxon>Mesorhizobium</taxon>
    </lineage>
</organism>
<accession>A0A6M7TFY7</accession>
<name>A0A6M7TFY7_9HYPH</name>
<reference evidence="1 2" key="1">
    <citation type="submission" date="2018-09" db="EMBL/GenBank/DDBJ databases">
        <title>Mesorhizobium carmichaelinearum sp. nov. isolated from Carmichaelinea spp. root nodules in New Zealand.</title>
        <authorList>
            <person name="De Meyer S.E."/>
        </authorList>
    </citation>
    <scope>NUCLEOTIDE SEQUENCE [LARGE SCALE GENOMIC DNA]</scope>
    <source>
        <strain evidence="1 2">LMG 28313</strain>
    </source>
</reference>
<evidence type="ECO:0000313" key="2">
    <source>
        <dbReference type="Proteomes" id="UP000275530"/>
    </source>
</evidence>
<sequence>MISMLDVVTYRRLAADIRIRKVATKVDLPARGLRHPLFVAITSVAAQPSKGQQGYRKIAAARFLAWP</sequence>
<evidence type="ECO:0000313" key="1">
    <source>
        <dbReference type="EMBL" id="RJT28983.1"/>
    </source>
</evidence>
<protein>
    <submittedName>
        <fullName evidence="1">Uncharacterized protein</fullName>
    </submittedName>
</protein>
<proteinExistence type="predicted"/>
<dbReference type="AlphaFoldDB" id="A0A6M7TFY7"/>
<keyword evidence="2" id="KW-1185">Reference proteome</keyword>
<dbReference type="EMBL" id="QZXA01000017">
    <property type="protein sequence ID" value="RJT28983.1"/>
    <property type="molecule type" value="Genomic_DNA"/>
</dbReference>